<dbReference type="GO" id="GO:0006120">
    <property type="term" value="P:mitochondrial electron transport, NADH to ubiquinone"/>
    <property type="evidence" value="ECO:0007669"/>
    <property type="project" value="InterPro"/>
</dbReference>
<proteinExistence type="predicted"/>
<evidence type="ECO:0000256" key="2">
    <source>
        <dbReference type="ARBA" id="ARBA00022692"/>
    </source>
</evidence>
<keyword evidence="6" id="KW-0472">Membrane</keyword>
<dbReference type="GO" id="GO:0045271">
    <property type="term" value="C:respiratory chain complex I"/>
    <property type="evidence" value="ECO:0007669"/>
    <property type="project" value="InterPro"/>
</dbReference>
<organism evidence="7 8">
    <name type="scientific">Cladonia borealis</name>
    <dbReference type="NCBI Taxonomy" id="184061"/>
    <lineage>
        <taxon>Eukaryota</taxon>
        <taxon>Fungi</taxon>
        <taxon>Dikarya</taxon>
        <taxon>Ascomycota</taxon>
        <taxon>Pezizomycotina</taxon>
        <taxon>Lecanoromycetes</taxon>
        <taxon>OSLEUM clade</taxon>
        <taxon>Lecanoromycetidae</taxon>
        <taxon>Lecanorales</taxon>
        <taxon>Lecanorineae</taxon>
        <taxon>Cladoniaceae</taxon>
        <taxon>Cladonia</taxon>
    </lineage>
</organism>
<evidence type="ECO:0000256" key="4">
    <source>
        <dbReference type="ARBA" id="ARBA00022989"/>
    </source>
</evidence>
<keyword evidence="8" id="KW-1185">Reference proteome</keyword>
<dbReference type="PANTHER" id="PTHR21382:SF1">
    <property type="entry name" value="NADH DEHYDROGENASE [UBIQUINONE] 1 ALPHA SUBCOMPLEX SUBUNIT 11"/>
    <property type="match status" value="1"/>
</dbReference>
<evidence type="ECO:0008006" key="9">
    <source>
        <dbReference type="Google" id="ProtNLM"/>
    </source>
</evidence>
<keyword evidence="4" id="KW-1133">Transmembrane helix</keyword>
<dbReference type="EMBL" id="JAFEKC020000001">
    <property type="protein sequence ID" value="KAK0517386.1"/>
    <property type="molecule type" value="Genomic_DNA"/>
</dbReference>
<name>A0AA39RBF0_9LECA</name>
<evidence type="ECO:0000313" key="8">
    <source>
        <dbReference type="Proteomes" id="UP001166286"/>
    </source>
</evidence>
<evidence type="ECO:0000256" key="6">
    <source>
        <dbReference type="ARBA" id="ARBA00023136"/>
    </source>
</evidence>
<evidence type="ECO:0000256" key="1">
    <source>
        <dbReference type="ARBA" id="ARBA00004448"/>
    </source>
</evidence>
<dbReference type="Proteomes" id="UP001166286">
    <property type="component" value="Unassembled WGS sequence"/>
</dbReference>
<gene>
    <name evidence="7" type="ORF">JMJ35_000541</name>
</gene>
<keyword evidence="3" id="KW-0999">Mitochondrion inner membrane</keyword>
<evidence type="ECO:0000256" key="3">
    <source>
        <dbReference type="ARBA" id="ARBA00022792"/>
    </source>
</evidence>
<keyword evidence="2" id="KW-0812">Transmembrane</keyword>
<evidence type="ECO:0000313" key="7">
    <source>
        <dbReference type="EMBL" id="KAK0517386.1"/>
    </source>
</evidence>
<dbReference type="GO" id="GO:0005743">
    <property type="term" value="C:mitochondrial inner membrane"/>
    <property type="evidence" value="ECO:0007669"/>
    <property type="project" value="UniProtKB-SubCell"/>
</dbReference>
<keyword evidence="5" id="KW-0496">Mitochondrion</keyword>
<accession>A0AA39RBF0</accession>
<comment type="subcellular location">
    <subcellularLocation>
        <location evidence="1">Mitochondrion inner membrane</location>
        <topology evidence="1">Multi-pass membrane protein</topology>
    </subcellularLocation>
</comment>
<dbReference type="InterPro" id="IPR039205">
    <property type="entry name" value="NDUFA11"/>
</dbReference>
<sequence>MAPNDEAEQEVYQPKDAVAEGIRTTLITGGAGLFTSAIQNTLTRQNVSGWGVFTRTGGTIGLFAAAGAAHGFGKAAAANLREKDDSWNPAIGGFLSGAIVGLRFGTMPMTLGCGATLAVIQGVFDYGGGKFSGYDKDPNVDEYERKEYLRKNRRRPIQETLEQLGEGRGIYGPGYQERRAARIKENYGIDVPRT</sequence>
<comment type="caution">
    <text evidence="7">The sequence shown here is derived from an EMBL/GenBank/DDBJ whole genome shotgun (WGS) entry which is preliminary data.</text>
</comment>
<dbReference type="AlphaFoldDB" id="A0AA39RBF0"/>
<dbReference type="PANTHER" id="PTHR21382">
    <property type="entry name" value="NADH-UBIQUINONE OXIDOREDUCTASE SUBUNIT"/>
    <property type="match status" value="1"/>
</dbReference>
<protein>
    <recommendedName>
        <fullName evidence="9">NADH-ubiquinone oxidoreductase 21.3 kDa subunit</fullName>
    </recommendedName>
</protein>
<evidence type="ECO:0000256" key="5">
    <source>
        <dbReference type="ARBA" id="ARBA00023128"/>
    </source>
</evidence>
<reference evidence="7" key="1">
    <citation type="submission" date="2023-03" db="EMBL/GenBank/DDBJ databases">
        <title>Complete genome of Cladonia borealis.</title>
        <authorList>
            <person name="Park H."/>
        </authorList>
    </citation>
    <scope>NUCLEOTIDE SEQUENCE</scope>
    <source>
        <strain evidence="7">ANT050790</strain>
    </source>
</reference>